<feature type="region of interest" description="Disordered" evidence="1">
    <location>
        <begin position="1"/>
        <end position="20"/>
    </location>
</feature>
<evidence type="ECO:0000313" key="3">
    <source>
        <dbReference type="Proteomes" id="UP000235464"/>
    </source>
</evidence>
<accession>A0A2N9B210</accession>
<reference evidence="3" key="1">
    <citation type="submission" date="2017-11" db="EMBL/GenBank/DDBJ databases">
        <authorList>
            <person name="Wibberg D."/>
        </authorList>
    </citation>
    <scope>NUCLEOTIDE SEQUENCE [LARGE SCALE GENOMIC DNA]</scope>
</reference>
<proteinExistence type="predicted"/>
<dbReference type="Gene3D" id="3.40.50.300">
    <property type="entry name" value="P-loop containing nucleotide triphosphate hydrolases"/>
    <property type="match status" value="1"/>
</dbReference>
<gene>
    <name evidence="2" type="ORF">SCNRRL3882_0838</name>
</gene>
<dbReference type="RefSeq" id="WP_010047353.1">
    <property type="nucleotide sequence ID" value="NZ_LT962942.1"/>
</dbReference>
<organism evidence="2 3">
    <name type="scientific">Streptomyces chartreusis NRRL 3882</name>
    <dbReference type="NCBI Taxonomy" id="1079985"/>
    <lineage>
        <taxon>Bacteria</taxon>
        <taxon>Bacillati</taxon>
        <taxon>Actinomycetota</taxon>
        <taxon>Actinomycetes</taxon>
        <taxon>Kitasatosporales</taxon>
        <taxon>Streptomycetaceae</taxon>
        <taxon>Streptomyces</taxon>
    </lineage>
</organism>
<evidence type="ECO:0000313" key="2">
    <source>
        <dbReference type="EMBL" id="SOR77366.1"/>
    </source>
</evidence>
<evidence type="ECO:0008006" key="4">
    <source>
        <dbReference type="Google" id="ProtNLM"/>
    </source>
</evidence>
<protein>
    <recommendedName>
        <fullName evidence="4">DUF1015 domain-containing protein</fullName>
    </recommendedName>
</protein>
<dbReference type="EMBL" id="LT963352">
    <property type="protein sequence ID" value="SOR77366.1"/>
    <property type="molecule type" value="Genomic_DNA"/>
</dbReference>
<dbReference type="Proteomes" id="UP000235464">
    <property type="component" value="Chromosome I"/>
</dbReference>
<dbReference type="PANTHER" id="PTHR36454:SF1">
    <property type="entry name" value="DUF1015 DOMAIN-CONTAINING PROTEIN"/>
    <property type="match status" value="1"/>
</dbReference>
<dbReference type="InterPro" id="IPR027417">
    <property type="entry name" value="P-loop_NTPase"/>
</dbReference>
<name>A0A2N9B210_STRCX</name>
<dbReference type="SUPFAM" id="SSF52540">
    <property type="entry name" value="P-loop containing nucleoside triphosphate hydrolases"/>
    <property type="match status" value="1"/>
</dbReference>
<keyword evidence="3" id="KW-1185">Reference proteome</keyword>
<dbReference type="Pfam" id="PF19798">
    <property type="entry name" value="Sulfotransfer_5"/>
    <property type="match status" value="1"/>
</dbReference>
<dbReference type="InterPro" id="IPR008323">
    <property type="entry name" value="UCP033563"/>
</dbReference>
<sequence>MPYSQTRAHRQADHTQRTGLRLEPFPGVFYNTRDSRTASAFIASSTEAGTAARRATDVLAGLPPHHVLRLVLPPPEARDPGESGRLLRAWLSRGVLRADTRPAFYAYEQRDPSGATLRGVIGALRGGPHAYSGVAPHEDVSAHVVDRLVTTLAGLRADVEPLMLWYRGTGTMAATIAAAAERPALLEAVTGHGTLHRLWAVTDEREIAAVQDELAAGQAVIADGHHRFSAHTRLRERPPAHARPAGFWDHSLALLVDMEQHPMTPRAFHHVIRGLPLDAALRRLGPAHPHEVCEGTLSSALARLAARHDDRVALLSDGERHCLTHLRPEPGGAGLTDAELAARHFLPRLRSGSTVDSEPLGSAEDAVAEAARGGGCAVLLNPPGAADIHRVALAGRRLPRKSTYFPLKPPLGLVMRVHTRPESRPLKEKTMSHPSPDLTAKHDAVHVVVAPPRTASTAFARVLWNNPAVGYYAHEPFEAAYFDGHGPEHAWESVRNAVDLSAVVGAKSGNSLLIKEIAFQAGDRIGELLAVATSVPVFLIRDPRLTISSRREVKRRAGSTLEFPLAETGWQALESHIAHCRDNGIDYVLVDAYDFRSRPDSVMSQVSARLGLDFDPAQLTWEPRPDLTLSNHRTSGVDHFFTRVLNSKGIEPPVETVPELTEFPEDGGLRAHVSWALDLYQQLRQDPKRIVPQS</sequence>
<dbReference type="PANTHER" id="PTHR36454">
    <property type="entry name" value="LMO2823 PROTEIN"/>
    <property type="match status" value="1"/>
</dbReference>
<dbReference type="Pfam" id="PF06245">
    <property type="entry name" value="DUF1015"/>
    <property type="match status" value="1"/>
</dbReference>
<dbReference type="AlphaFoldDB" id="A0A2N9B210"/>
<evidence type="ECO:0000256" key="1">
    <source>
        <dbReference type="SAM" id="MobiDB-lite"/>
    </source>
</evidence>
<dbReference type="OrthoDB" id="4079716at2"/>